<dbReference type="OMA" id="MEHESTR"/>
<organism evidence="12 13">
    <name type="scientific">Chenopodium quinoa</name>
    <name type="common">Quinoa</name>
    <dbReference type="NCBI Taxonomy" id="63459"/>
    <lineage>
        <taxon>Eukaryota</taxon>
        <taxon>Viridiplantae</taxon>
        <taxon>Streptophyta</taxon>
        <taxon>Embryophyta</taxon>
        <taxon>Tracheophyta</taxon>
        <taxon>Spermatophyta</taxon>
        <taxon>Magnoliopsida</taxon>
        <taxon>eudicotyledons</taxon>
        <taxon>Gunneridae</taxon>
        <taxon>Pentapetalae</taxon>
        <taxon>Caryophyllales</taxon>
        <taxon>Chenopodiaceae</taxon>
        <taxon>Chenopodioideae</taxon>
        <taxon>Atripliceae</taxon>
        <taxon>Chenopodium</taxon>
    </lineage>
</organism>
<keyword evidence="9" id="KW-1133">Transmembrane helix</keyword>
<dbReference type="InterPro" id="IPR058353">
    <property type="entry name" value="DUF8040"/>
</dbReference>
<evidence type="ECO:0000256" key="5">
    <source>
        <dbReference type="ARBA" id="ARBA00022723"/>
    </source>
</evidence>
<evidence type="ECO:0000256" key="8">
    <source>
        <dbReference type="SAM" id="MobiDB-lite"/>
    </source>
</evidence>
<dbReference type="AlphaFoldDB" id="A0A803N2W9"/>
<evidence type="ECO:0000256" key="4">
    <source>
        <dbReference type="ARBA" id="ARBA00022722"/>
    </source>
</evidence>
<sequence length="505" mass="57757">MRKDWRHWKALKSKETGLGWNPQSGRIDATNEWWDQKIKEKSDFKKFRHKGISAKLENKWDSLFGDSCATGDNVYAPSTDPVINIEEQNIEHENYDEEHEENPENGTKNSVLPNPGGALQVTNEGANASTHASKKAQKQPITKNNVVQMKHMDIDDDRKRKFWIAIAYAISLIYTYYCKYIYKEPCMTLNFTGEKWIREVLNGHPIRCVNAFRMEPRLLLRLCNDLSSKYGLKASGNMSIVEKVCILLYALAQGVSNRVLCERFQRSGDTISRVIHEVLYSISSRKVKGLAHDIIRPYDPSFKGVLAKIATDNRYMPFFKDAIGCIDGTHIEACIPEAQQMPYRGRKGIPTFNVLAACDFDMCFTFVSAGWEGSAHDTRVFLHAIENPEMKFPTPSQGKYYLADKGYPDRRGYLVPYPKLSVETQIQMVVATFALHNYIRINSPTDPLFRVLEDYPDFIPSFELPDINHAGSNCDNREGDGTEMKAIRDHIAGSLWKARRRNYLL</sequence>
<keyword evidence="9" id="KW-0472">Membrane</keyword>
<keyword evidence="13" id="KW-1185">Reference proteome</keyword>
<dbReference type="GO" id="GO:0046872">
    <property type="term" value="F:metal ion binding"/>
    <property type="evidence" value="ECO:0007669"/>
    <property type="project" value="UniProtKB-KW"/>
</dbReference>
<dbReference type="PANTHER" id="PTHR22930">
    <property type="match status" value="1"/>
</dbReference>
<dbReference type="InterPro" id="IPR045249">
    <property type="entry name" value="HARBI1-like"/>
</dbReference>
<evidence type="ECO:0000256" key="7">
    <source>
        <dbReference type="ARBA" id="ARBA00023242"/>
    </source>
</evidence>
<comment type="cofactor">
    <cofactor evidence="1">
        <name>a divalent metal cation</name>
        <dbReference type="ChEBI" id="CHEBI:60240"/>
    </cofactor>
</comment>
<name>A0A803N2W9_CHEQI</name>
<evidence type="ECO:0000256" key="1">
    <source>
        <dbReference type="ARBA" id="ARBA00001968"/>
    </source>
</evidence>
<evidence type="ECO:0000313" key="13">
    <source>
        <dbReference type="Proteomes" id="UP000596660"/>
    </source>
</evidence>
<evidence type="ECO:0000256" key="9">
    <source>
        <dbReference type="SAM" id="Phobius"/>
    </source>
</evidence>
<dbReference type="InterPro" id="IPR027806">
    <property type="entry name" value="HARBI1_dom"/>
</dbReference>
<feature type="compositionally biased region" description="Acidic residues" evidence="8">
    <location>
        <begin position="94"/>
        <end position="103"/>
    </location>
</feature>
<feature type="domain" description="DDE Tnp4" evidence="10">
    <location>
        <begin position="326"/>
        <end position="419"/>
    </location>
</feature>
<feature type="domain" description="DUF8040" evidence="11">
    <location>
        <begin position="190"/>
        <end position="283"/>
    </location>
</feature>
<reference evidence="12" key="1">
    <citation type="journal article" date="2017" name="Nature">
        <title>The genome of Chenopodium quinoa.</title>
        <authorList>
            <person name="Jarvis D.E."/>
            <person name="Ho Y.S."/>
            <person name="Lightfoot D.J."/>
            <person name="Schmoeckel S.M."/>
            <person name="Li B."/>
            <person name="Borm T.J.A."/>
            <person name="Ohyanagi H."/>
            <person name="Mineta K."/>
            <person name="Michell C.T."/>
            <person name="Saber N."/>
            <person name="Kharbatia N.M."/>
            <person name="Rupper R.R."/>
            <person name="Sharp A.R."/>
            <person name="Dally N."/>
            <person name="Boughton B.A."/>
            <person name="Woo Y.H."/>
            <person name="Gao G."/>
            <person name="Schijlen E.G.W.M."/>
            <person name="Guo X."/>
            <person name="Momin A.A."/>
            <person name="Negrao S."/>
            <person name="Al-Babili S."/>
            <person name="Gehring C."/>
            <person name="Roessner U."/>
            <person name="Jung C."/>
            <person name="Murphy K."/>
            <person name="Arold S.T."/>
            <person name="Gojobori T."/>
            <person name="van der Linden C.G."/>
            <person name="van Loo E.N."/>
            <person name="Jellen E.N."/>
            <person name="Maughan P.J."/>
            <person name="Tester M."/>
        </authorList>
    </citation>
    <scope>NUCLEOTIDE SEQUENCE [LARGE SCALE GENOMIC DNA]</scope>
    <source>
        <strain evidence="12">cv. PI 614886</strain>
    </source>
</reference>
<keyword evidence="7" id="KW-0539">Nucleus</keyword>
<evidence type="ECO:0008006" key="14">
    <source>
        <dbReference type="Google" id="ProtNLM"/>
    </source>
</evidence>
<proteinExistence type="inferred from homology"/>
<dbReference type="Pfam" id="PF13359">
    <property type="entry name" value="DDE_Tnp_4"/>
    <property type="match status" value="1"/>
</dbReference>
<dbReference type="EnsemblPlants" id="AUR62039525-RA">
    <property type="protein sequence ID" value="AUR62039525-RA:cds"/>
    <property type="gene ID" value="AUR62039525"/>
</dbReference>
<dbReference type="PANTHER" id="PTHR22930:SF228">
    <property type="entry name" value="PROTEIN ALP1-LIKE"/>
    <property type="match status" value="1"/>
</dbReference>
<feature type="compositionally biased region" description="Polar residues" evidence="8">
    <location>
        <begin position="120"/>
        <end position="131"/>
    </location>
</feature>
<evidence type="ECO:0000256" key="6">
    <source>
        <dbReference type="ARBA" id="ARBA00022801"/>
    </source>
</evidence>
<evidence type="ECO:0000313" key="12">
    <source>
        <dbReference type="EnsemblPlants" id="AUR62039525-RA:cds"/>
    </source>
</evidence>
<evidence type="ECO:0000259" key="11">
    <source>
        <dbReference type="Pfam" id="PF26138"/>
    </source>
</evidence>
<accession>A0A803N2W9</accession>
<dbReference type="Pfam" id="PF26138">
    <property type="entry name" value="DUF8040"/>
    <property type="match status" value="1"/>
</dbReference>
<feature type="transmembrane region" description="Helical" evidence="9">
    <location>
        <begin position="162"/>
        <end position="182"/>
    </location>
</feature>
<reference evidence="12" key="2">
    <citation type="submission" date="2021-03" db="UniProtKB">
        <authorList>
            <consortium name="EnsemblPlants"/>
        </authorList>
    </citation>
    <scope>IDENTIFICATION</scope>
</reference>
<keyword evidence="5" id="KW-0479">Metal-binding</keyword>
<evidence type="ECO:0000256" key="2">
    <source>
        <dbReference type="ARBA" id="ARBA00004123"/>
    </source>
</evidence>
<comment type="similarity">
    <text evidence="3">Belongs to the HARBI1 family.</text>
</comment>
<dbReference type="Gramene" id="AUR62039525-RA">
    <property type="protein sequence ID" value="AUR62039525-RA:cds"/>
    <property type="gene ID" value="AUR62039525"/>
</dbReference>
<keyword evidence="6" id="KW-0378">Hydrolase</keyword>
<keyword evidence="4" id="KW-0540">Nuclease</keyword>
<comment type="subcellular location">
    <subcellularLocation>
        <location evidence="2">Nucleus</location>
    </subcellularLocation>
</comment>
<dbReference type="GO" id="GO:0004518">
    <property type="term" value="F:nuclease activity"/>
    <property type="evidence" value="ECO:0007669"/>
    <property type="project" value="UniProtKB-KW"/>
</dbReference>
<dbReference type="Proteomes" id="UP000596660">
    <property type="component" value="Unplaced"/>
</dbReference>
<evidence type="ECO:0000259" key="10">
    <source>
        <dbReference type="Pfam" id="PF13359"/>
    </source>
</evidence>
<dbReference type="GO" id="GO:0016787">
    <property type="term" value="F:hydrolase activity"/>
    <property type="evidence" value="ECO:0007669"/>
    <property type="project" value="UniProtKB-KW"/>
</dbReference>
<protein>
    <recommendedName>
        <fullName evidence="14">DDE Tnp4 domain-containing protein</fullName>
    </recommendedName>
</protein>
<feature type="region of interest" description="Disordered" evidence="8">
    <location>
        <begin position="94"/>
        <end position="139"/>
    </location>
</feature>
<keyword evidence="9" id="KW-0812">Transmembrane</keyword>
<evidence type="ECO:0000256" key="3">
    <source>
        <dbReference type="ARBA" id="ARBA00006958"/>
    </source>
</evidence>
<dbReference type="GO" id="GO:0005634">
    <property type="term" value="C:nucleus"/>
    <property type="evidence" value="ECO:0007669"/>
    <property type="project" value="UniProtKB-SubCell"/>
</dbReference>